<evidence type="ECO:0000313" key="2">
    <source>
        <dbReference type="Proteomes" id="UP001159427"/>
    </source>
</evidence>
<proteinExistence type="predicted"/>
<gene>
    <name evidence="1" type="ORF">PEVE_00035063</name>
</gene>
<dbReference type="EMBL" id="CALNXI010000539">
    <property type="protein sequence ID" value="CAH3028888.1"/>
    <property type="molecule type" value="Genomic_DNA"/>
</dbReference>
<name>A0ABN8MK46_9CNID</name>
<accession>A0ABN8MK46</accession>
<keyword evidence="2" id="KW-1185">Reference proteome</keyword>
<dbReference type="Gene3D" id="3.10.10.10">
    <property type="entry name" value="HIV Type 1 Reverse Transcriptase, subunit A, domain 1"/>
    <property type="match status" value="1"/>
</dbReference>
<protein>
    <submittedName>
        <fullName evidence="1">Uncharacterized protein</fullName>
    </submittedName>
</protein>
<evidence type="ECO:0000313" key="1">
    <source>
        <dbReference type="EMBL" id="CAH3028888.1"/>
    </source>
</evidence>
<dbReference type="SUPFAM" id="SSF56672">
    <property type="entry name" value="DNA/RNA polymerases"/>
    <property type="match status" value="1"/>
</dbReference>
<reference evidence="1 2" key="1">
    <citation type="submission" date="2022-05" db="EMBL/GenBank/DDBJ databases">
        <authorList>
            <consortium name="Genoscope - CEA"/>
            <person name="William W."/>
        </authorList>
    </citation>
    <scope>NUCLEOTIDE SEQUENCE [LARGE SCALE GENOMIC DNA]</scope>
</reference>
<comment type="caution">
    <text evidence="1">The sequence shown here is derived from an EMBL/GenBank/DDBJ whole genome shotgun (WGS) entry which is preliminary data.</text>
</comment>
<dbReference type="Proteomes" id="UP001159427">
    <property type="component" value="Unassembled WGS sequence"/>
</dbReference>
<organism evidence="1 2">
    <name type="scientific">Porites evermanni</name>
    <dbReference type="NCBI Taxonomy" id="104178"/>
    <lineage>
        <taxon>Eukaryota</taxon>
        <taxon>Metazoa</taxon>
        <taxon>Cnidaria</taxon>
        <taxon>Anthozoa</taxon>
        <taxon>Hexacorallia</taxon>
        <taxon>Scleractinia</taxon>
        <taxon>Fungiina</taxon>
        <taxon>Poritidae</taxon>
        <taxon>Porites</taxon>
    </lineage>
</organism>
<dbReference type="InterPro" id="IPR043502">
    <property type="entry name" value="DNA/RNA_pol_sf"/>
</dbReference>
<sequence length="119" mass="13657">WEQITKDPWVLQVVSGYQIEFLDNPVQRNTPPPIPCSLDHQTIIDQEVWELLSREAVHFVQPDSLQEPGFISSLFVIPKKGGGHRPVTNLKPLNCFIPYEHFKMEPISILPSFSNPYTC</sequence>
<feature type="non-terminal residue" evidence="1">
    <location>
        <position position="1"/>
    </location>
</feature>